<dbReference type="PANTHER" id="PTHR46082:SF6">
    <property type="entry name" value="AAA+ ATPASE DOMAIN-CONTAINING PROTEIN-RELATED"/>
    <property type="match status" value="1"/>
</dbReference>
<dbReference type="NCBIfam" id="NF040586">
    <property type="entry name" value="FxSxx_TPR"/>
    <property type="match status" value="1"/>
</dbReference>
<sequence>MNDNALSSDTQASNNDGPAQQSIGASGFNFSAGDGGANFQGATFTFGGQGNSTSSTAPNDDSGVVRPKVIRMGEIPREPPGYQQRTTILENLRQAAPDNSPTVIHALTGLRGVGKTHLAAAYARECISSEWPVVAWLNGEDPEQLVSDLASLAELLGVRTDNQDSVAAARAARSFLETTTSRALVVIDNAEIPEGILPWIPTTGRVQVVITTSHHAFYNTAQIIDVSVYTSEQAKDYLISRTNLNDPNGADLVAEDLGYLPLALAQAAWLITIRGYTYQEYLNQVRSTPIVHTLSAARGDSYRLSTAQSILLSVQQTEINEPAEAIRYVLHALSFLSPTGIQKALLRQLLDNLSPVDLDQALGNLAEASLITYSVDRSSVMMHRLVQRVLRDKEEESRTIDETVARLVLRLKACTFSRSSAWQRRSEGLHLCEQVIALTAHTARQGGDVRPWEVDLLPVRSWAQKFLTDVLENTRSNSIGASLAIDSERILGGENPFTLSVLHNNAHTLSAAGRSDEALDLHGTVLAAHERVYGADDRRTLTIRNCLANTYNNVGRTAEALVLHESVLADRERVLGPDAPDTLTSRHNLAHAYESAGHQARAIDLHLAVLSDRRRLFGSTDPRTLEARHCLASAYESSGRLDEAIVIYKEVSGDRERLLGADDPKTLQTRQKLASAYEASGRLEEAIELHRTLVRNRERLLGSEHPGTLAFRHALAAAYAAAGRHSEAISVLESILAVAEVSVDFDHRSTMNFRHGLAHAYQEAGRIQESLPLHQAVLVHRETTLGREHPQTLNAQHCLARAYSQAARQEEALPLYEAVFEGRLRVLGPDDQYTLAARHSLAHAYDAAGRINESLSFHQAVLDDRHRVFGPDHPATLESRTCLALAYREANRLDDAITLHQAVVADRERILGPDHPDTLSSRYSLAITYRKADRLDDAITLHQAVVADRERILGPDHPDTLSSRYSLAITYRKADRLDDAITLHQAVVADRERILGPDHPDTLSSRRAIEEAKRAVQDEGRRRSWPWPSHRQKSVW</sequence>
<protein>
    <submittedName>
        <fullName evidence="3">FxSxx-COOH system tetratricopeptide repeat protein</fullName>
    </submittedName>
</protein>
<evidence type="ECO:0000313" key="4">
    <source>
        <dbReference type="Proteomes" id="UP001056374"/>
    </source>
</evidence>
<feature type="compositionally biased region" description="Polar residues" evidence="1">
    <location>
        <begin position="1"/>
        <end position="24"/>
    </location>
</feature>
<name>A0ABY4ZJD4_9ACTN</name>
<evidence type="ECO:0000256" key="1">
    <source>
        <dbReference type="SAM" id="MobiDB-lite"/>
    </source>
</evidence>
<dbReference type="Gene3D" id="3.40.50.300">
    <property type="entry name" value="P-loop containing nucleotide triphosphate hydrolases"/>
    <property type="match status" value="1"/>
</dbReference>
<keyword evidence="4" id="KW-1185">Reference proteome</keyword>
<dbReference type="Gene3D" id="1.25.40.10">
    <property type="entry name" value="Tetratricopeptide repeat domain"/>
    <property type="match status" value="3"/>
</dbReference>
<dbReference type="Pfam" id="PF13424">
    <property type="entry name" value="TPR_12"/>
    <property type="match status" value="4"/>
</dbReference>
<feature type="domain" description="DUF7779" evidence="2">
    <location>
        <begin position="327"/>
        <end position="394"/>
    </location>
</feature>
<dbReference type="InterPro" id="IPR027417">
    <property type="entry name" value="P-loop_NTPase"/>
</dbReference>
<organism evidence="3 4">
    <name type="scientific">Streptomyces phaeoluteigriseus</name>
    <dbReference type="NCBI Taxonomy" id="114686"/>
    <lineage>
        <taxon>Bacteria</taxon>
        <taxon>Bacillati</taxon>
        <taxon>Actinomycetota</taxon>
        <taxon>Actinomycetes</taxon>
        <taxon>Kitasatosporales</taxon>
        <taxon>Streptomycetaceae</taxon>
        <taxon>Streptomyces</taxon>
        <taxon>Streptomyces aurantiacus group</taxon>
    </lineage>
</organism>
<dbReference type="InterPro" id="IPR019734">
    <property type="entry name" value="TPR_rpt"/>
</dbReference>
<reference evidence="3" key="1">
    <citation type="submission" date="2022-06" db="EMBL/GenBank/DDBJ databases">
        <title>Complete genome sequence of soil microorganisms Streptomyces sp. Qhu-M197 isolated from Alpine meadows habitats on the Tibetan Plateau.</title>
        <authorList>
            <person name="Zhang B."/>
            <person name="Xiang X."/>
            <person name="Fan J."/>
        </authorList>
    </citation>
    <scope>NUCLEOTIDE SEQUENCE</scope>
    <source>
        <strain evidence="3">Qhu-M197</strain>
    </source>
</reference>
<proteinExistence type="predicted"/>
<dbReference type="SMART" id="SM00028">
    <property type="entry name" value="TPR"/>
    <property type="match status" value="9"/>
</dbReference>
<dbReference type="InterPro" id="IPR056681">
    <property type="entry name" value="DUF7779"/>
</dbReference>
<accession>A0ABY4ZJD4</accession>
<dbReference type="Pfam" id="PF13374">
    <property type="entry name" value="TPR_10"/>
    <property type="match status" value="4"/>
</dbReference>
<dbReference type="Proteomes" id="UP001056374">
    <property type="component" value="Chromosome"/>
</dbReference>
<dbReference type="InterPro" id="IPR011990">
    <property type="entry name" value="TPR-like_helical_dom_sf"/>
</dbReference>
<gene>
    <name evidence="3" type="primary">fxsT</name>
    <name evidence="3" type="ORF">NFX46_38090</name>
</gene>
<dbReference type="PANTHER" id="PTHR46082">
    <property type="entry name" value="ATP/GTP-BINDING PROTEIN-RELATED"/>
    <property type="match status" value="1"/>
</dbReference>
<dbReference type="SUPFAM" id="SSF52540">
    <property type="entry name" value="P-loop containing nucleoside triphosphate hydrolases"/>
    <property type="match status" value="1"/>
</dbReference>
<dbReference type="EMBL" id="CP099468">
    <property type="protein sequence ID" value="USQ89050.1"/>
    <property type="molecule type" value="Genomic_DNA"/>
</dbReference>
<dbReference type="Pfam" id="PF25000">
    <property type="entry name" value="DUF7779"/>
    <property type="match status" value="1"/>
</dbReference>
<evidence type="ECO:0000259" key="2">
    <source>
        <dbReference type="Pfam" id="PF25000"/>
    </source>
</evidence>
<feature type="region of interest" description="Disordered" evidence="1">
    <location>
        <begin position="1"/>
        <end position="28"/>
    </location>
</feature>
<dbReference type="RefSeq" id="WP_252555818.1">
    <property type="nucleotide sequence ID" value="NZ_CP099468.1"/>
</dbReference>
<dbReference type="SUPFAM" id="SSF48452">
    <property type="entry name" value="TPR-like"/>
    <property type="match status" value="4"/>
</dbReference>
<feature type="region of interest" description="Disordered" evidence="1">
    <location>
        <begin position="43"/>
        <end position="64"/>
    </location>
</feature>
<dbReference type="InterPro" id="IPR053137">
    <property type="entry name" value="NLR-like"/>
</dbReference>
<evidence type="ECO:0000313" key="3">
    <source>
        <dbReference type="EMBL" id="USQ89050.1"/>
    </source>
</evidence>